<reference evidence="7 8" key="2">
    <citation type="journal article" date="2018" name="Hortic Res">
        <title>Improved Brassica rapa reference genome by single-molecule sequencing and chromosome conformation capture technologies.</title>
        <authorList>
            <person name="Zhang L."/>
            <person name="Cai X."/>
            <person name="Wu J."/>
            <person name="Liu M."/>
            <person name="Grob S."/>
            <person name="Cheng F."/>
            <person name="Liang J."/>
            <person name="Cai C."/>
            <person name="Liu Z."/>
            <person name="Liu B."/>
            <person name="Wang F."/>
            <person name="Li S."/>
            <person name="Liu F."/>
            <person name="Li X."/>
            <person name="Cheng L."/>
            <person name="Yang W."/>
            <person name="Li M.H."/>
            <person name="Grossniklaus U."/>
            <person name="Zheng H."/>
            <person name="Wang X."/>
        </authorList>
    </citation>
    <scope>NUCLEOTIDE SEQUENCE [LARGE SCALE GENOMIC DNA]</scope>
    <source>
        <strain evidence="7 8">cv. Chiifu-401-42</strain>
    </source>
</reference>
<dbReference type="CDD" id="cd23835">
    <property type="entry name" value="DRWD-N_CENP-O"/>
    <property type="match status" value="1"/>
</dbReference>
<comment type="similarity">
    <text evidence="3">Belongs to the CENP-O/MCM21 family.</text>
</comment>
<dbReference type="PANTHER" id="PTHR14582:SF1">
    <property type="entry name" value="CENTROMERE PROTEIN O"/>
    <property type="match status" value="1"/>
</dbReference>
<comment type="subcellular location">
    <subcellularLocation>
        <location evidence="2">Chromosome</location>
        <location evidence="2">Centromere</location>
    </subcellularLocation>
    <subcellularLocation>
        <location evidence="1">Nucleus</location>
    </subcellularLocation>
</comment>
<evidence type="ECO:0000256" key="5">
    <source>
        <dbReference type="ARBA" id="ARBA00023242"/>
    </source>
</evidence>
<evidence type="ECO:0000313" key="7">
    <source>
        <dbReference type="EnsemblPlants" id="Bra006073.1-P"/>
    </source>
</evidence>
<evidence type="ECO:0000256" key="3">
    <source>
        <dbReference type="ARBA" id="ARBA00007321"/>
    </source>
</evidence>
<evidence type="ECO:0000256" key="4">
    <source>
        <dbReference type="ARBA" id="ARBA00022454"/>
    </source>
</evidence>
<dbReference type="Proteomes" id="UP000011750">
    <property type="component" value="Chromosome A03"/>
</dbReference>
<dbReference type="CDD" id="cd23836">
    <property type="entry name" value="DRWD-C_CENP-O"/>
    <property type="match status" value="1"/>
</dbReference>
<protein>
    <recommendedName>
        <fullName evidence="9">Centromere protein O</fullName>
    </recommendedName>
</protein>
<dbReference type="FunCoup" id="M4CPD5">
    <property type="interactions" value="1008"/>
</dbReference>
<dbReference type="PANTHER" id="PTHR14582">
    <property type="entry name" value="INNER KINETOCHORE SUBUNIT MAL2"/>
    <property type="match status" value="1"/>
</dbReference>
<sequence>MKREGSFHLCIGVGWFVIADELLFVKESPFQILEYCVELGLVIVGLFIRKTGDFRCDIVSLDDDIPLDSTRARFTNLLKRHQQLTDRLTRDSDKMIFDRLSKEFEAARASQSQEVCLDGEEWNDGLLATLRERVHMEADKKDSGNSGFAPVSHLEERIAYRVGNKVIYCLEGARIGIQYGTSFAGETYEIYHCVLESKSFLEKMNVLEHTIPFFLPLRDLENVLLSSNAKKFIDNVGDLLHAYVERREQVRLIKELYGNQIRELYHSLPYHMIEFAIDDCDCKVVVSLRYGNLMCELPTKVRVLAWPMHQLKRQCTSPRLSKLASQAIPVRLSFAEDALRIQSLPEAYAEIVVNMPQEIEQIFL</sequence>
<keyword evidence="8" id="KW-1185">Reference proteome</keyword>
<dbReference type="InterPro" id="IPR018464">
    <property type="entry name" value="CENP-O"/>
</dbReference>
<dbReference type="AlphaFoldDB" id="M4CPD5"/>
<evidence type="ECO:0000256" key="6">
    <source>
        <dbReference type="ARBA" id="ARBA00023328"/>
    </source>
</evidence>
<dbReference type="Gramene" id="Bra006073.1">
    <property type="protein sequence ID" value="Bra006073.1-P"/>
    <property type="gene ID" value="Bra006073"/>
</dbReference>
<dbReference type="EnsemblPlants" id="Bra006073.1">
    <property type="protein sequence ID" value="Bra006073.1-P"/>
    <property type="gene ID" value="Bra006073"/>
</dbReference>
<dbReference type="eggNOG" id="ENOG502QUFG">
    <property type="taxonomic scope" value="Eukaryota"/>
</dbReference>
<evidence type="ECO:0000256" key="2">
    <source>
        <dbReference type="ARBA" id="ARBA00004584"/>
    </source>
</evidence>
<dbReference type="HOGENOM" id="CLU_061464_0_0_1"/>
<evidence type="ECO:0000256" key="1">
    <source>
        <dbReference type="ARBA" id="ARBA00004123"/>
    </source>
</evidence>
<evidence type="ECO:0008006" key="9">
    <source>
        <dbReference type="Google" id="ProtNLM"/>
    </source>
</evidence>
<accession>M4CPD5</accession>
<dbReference type="STRING" id="51351.M4CPD5"/>
<dbReference type="Pfam" id="PF09496">
    <property type="entry name" value="CENP-O"/>
    <property type="match status" value="1"/>
</dbReference>
<proteinExistence type="inferred from homology"/>
<organism evidence="7 8">
    <name type="scientific">Brassica campestris</name>
    <name type="common">Field mustard</name>
    <dbReference type="NCBI Taxonomy" id="3711"/>
    <lineage>
        <taxon>Eukaryota</taxon>
        <taxon>Viridiplantae</taxon>
        <taxon>Streptophyta</taxon>
        <taxon>Embryophyta</taxon>
        <taxon>Tracheophyta</taxon>
        <taxon>Spermatophyta</taxon>
        <taxon>Magnoliopsida</taxon>
        <taxon>eudicotyledons</taxon>
        <taxon>Gunneridae</taxon>
        <taxon>Pentapetalae</taxon>
        <taxon>rosids</taxon>
        <taxon>malvids</taxon>
        <taxon>Brassicales</taxon>
        <taxon>Brassicaceae</taxon>
        <taxon>Brassiceae</taxon>
        <taxon>Brassica</taxon>
    </lineage>
</organism>
<dbReference type="InParanoid" id="M4CPD5"/>
<dbReference type="GO" id="GO:0031511">
    <property type="term" value="C:Mis6-Sim4 complex"/>
    <property type="evidence" value="ECO:0000318"/>
    <property type="project" value="GO_Central"/>
</dbReference>
<keyword evidence="6" id="KW-0137">Centromere</keyword>
<reference evidence="7 8" key="1">
    <citation type="journal article" date="2011" name="Nat. Genet.">
        <title>The genome of the mesopolyploid crop species Brassica rapa.</title>
        <authorList>
            <consortium name="Brassica rapa Genome Sequencing Project Consortium"/>
            <person name="Wang X."/>
            <person name="Wang H."/>
            <person name="Wang J."/>
            <person name="Sun R."/>
            <person name="Wu J."/>
            <person name="Liu S."/>
            <person name="Bai Y."/>
            <person name="Mun J.H."/>
            <person name="Bancroft I."/>
            <person name="Cheng F."/>
            <person name="Huang S."/>
            <person name="Li X."/>
            <person name="Hua W."/>
            <person name="Wang J."/>
            <person name="Wang X."/>
            <person name="Freeling M."/>
            <person name="Pires J.C."/>
            <person name="Paterson A.H."/>
            <person name="Chalhoub B."/>
            <person name="Wang B."/>
            <person name="Hayward A."/>
            <person name="Sharpe A.G."/>
            <person name="Park B.S."/>
            <person name="Weisshaar B."/>
            <person name="Liu B."/>
            <person name="Li B."/>
            <person name="Liu B."/>
            <person name="Tong C."/>
            <person name="Song C."/>
            <person name="Duran C."/>
            <person name="Peng C."/>
            <person name="Geng C."/>
            <person name="Koh C."/>
            <person name="Lin C."/>
            <person name="Edwards D."/>
            <person name="Mu D."/>
            <person name="Shen D."/>
            <person name="Soumpourou E."/>
            <person name="Li F."/>
            <person name="Fraser F."/>
            <person name="Conant G."/>
            <person name="Lassalle G."/>
            <person name="King G.J."/>
            <person name="Bonnema G."/>
            <person name="Tang H."/>
            <person name="Wang H."/>
            <person name="Belcram H."/>
            <person name="Zhou H."/>
            <person name="Hirakawa H."/>
            <person name="Abe H."/>
            <person name="Guo H."/>
            <person name="Wang H."/>
            <person name="Jin H."/>
            <person name="Parkin I.A."/>
            <person name="Batley J."/>
            <person name="Kim J.S."/>
            <person name="Just J."/>
            <person name="Li J."/>
            <person name="Xu J."/>
            <person name="Deng J."/>
            <person name="Kim J.A."/>
            <person name="Li J."/>
            <person name="Yu J."/>
            <person name="Meng J."/>
            <person name="Wang J."/>
            <person name="Min J."/>
            <person name="Poulain J."/>
            <person name="Wang J."/>
            <person name="Hatakeyama K."/>
            <person name="Wu K."/>
            <person name="Wang L."/>
            <person name="Fang L."/>
            <person name="Trick M."/>
            <person name="Links M.G."/>
            <person name="Zhao M."/>
            <person name="Jin M."/>
            <person name="Ramchiary N."/>
            <person name="Drou N."/>
            <person name="Berkman P.J."/>
            <person name="Cai Q."/>
            <person name="Huang Q."/>
            <person name="Li R."/>
            <person name="Tabata S."/>
            <person name="Cheng S."/>
            <person name="Zhang S."/>
            <person name="Zhang S."/>
            <person name="Huang S."/>
            <person name="Sato S."/>
            <person name="Sun S."/>
            <person name="Kwon S.J."/>
            <person name="Choi S.R."/>
            <person name="Lee T.H."/>
            <person name="Fan W."/>
            <person name="Zhao X."/>
            <person name="Tan X."/>
            <person name="Xu X."/>
            <person name="Wang Y."/>
            <person name="Qiu Y."/>
            <person name="Yin Y."/>
            <person name="Li Y."/>
            <person name="Du Y."/>
            <person name="Liao Y."/>
            <person name="Lim Y."/>
            <person name="Narusaka Y."/>
            <person name="Wang Y."/>
            <person name="Wang Z."/>
            <person name="Li Z."/>
            <person name="Wang Z."/>
            <person name="Xiong Z."/>
            <person name="Zhang Z."/>
        </authorList>
    </citation>
    <scope>NUCLEOTIDE SEQUENCE [LARGE SCALE GENOMIC DNA]</scope>
    <source>
        <strain evidence="7 8">cv. Chiifu-401-42</strain>
    </source>
</reference>
<dbReference type="GO" id="GO:0005634">
    <property type="term" value="C:nucleus"/>
    <property type="evidence" value="ECO:0007669"/>
    <property type="project" value="UniProtKB-SubCell"/>
</dbReference>
<keyword evidence="5" id="KW-0539">Nucleus</keyword>
<keyword evidence="4" id="KW-0158">Chromosome</keyword>
<name>M4CPD5_BRACM</name>
<dbReference type="OMA" id="IRFIDHV"/>
<reference evidence="7" key="3">
    <citation type="submission" date="2023-03" db="UniProtKB">
        <authorList>
            <consortium name="EnsemblPlants"/>
        </authorList>
    </citation>
    <scope>IDENTIFICATION</scope>
    <source>
        <strain evidence="7">cv. Chiifu-401-42</strain>
    </source>
</reference>
<evidence type="ECO:0000313" key="8">
    <source>
        <dbReference type="Proteomes" id="UP000011750"/>
    </source>
</evidence>